<evidence type="ECO:0000256" key="11">
    <source>
        <dbReference type="ARBA" id="ARBA00022889"/>
    </source>
</evidence>
<evidence type="ECO:0000256" key="4">
    <source>
        <dbReference type="ARBA" id="ARBA00004489"/>
    </source>
</evidence>
<comment type="caution">
    <text evidence="21">The sequence shown here is derived from an EMBL/GenBank/DDBJ whole genome shotgun (WGS) entry which is preliminary data.</text>
</comment>
<feature type="coiled-coil region" evidence="19">
    <location>
        <begin position="449"/>
        <end position="476"/>
    </location>
</feature>
<keyword evidence="16" id="KW-0966">Cell projection</keyword>
<feature type="compositionally biased region" description="Basic and acidic residues" evidence="20">
    <location>
        <begin position="605"/>
        <end position="620"/>
    </location>
</feature>
<dbReference type="PANTHER" id="PTHR18914">
    <property type="entry name" value="ALPHA CATENIN"/>
    <property type="match status" value="1"/>
</dbReference>
<evidence type="ECO:0000256" key="14">
    <source>
        <dbReference type="ARBA" id="ARBA00023212"/>
    </source>
</evidence>
<dbReference type="Gene3D" id="1.20.120.810">
    <property type="entry name" value="Vinculin, Vh2 four-helix bundle"/>
    <property type="match status" value="1"/>
</dbReference>
<evidence type="ECO:0000256" key="15">
    <source>
        <dbReference type="ARBA" id="ARBA00023242"/>
    </source>
</evidence>
<evidence type="ECO:0000256" key="3">
    <source>
        <dbReference type="ARBA" id="ARBA00004413"/>
    </source>
</evidence>
<dbReference type="EMBL" id="JACTAM010000001">
    <property type="protein sequence ID" value="KAI2668280.1"/>
    <property type="molecule type" value="Genomic_DNA"/>
</dbReference>
<dbReference type="SUPFAM" id="SSF47220">
    <property type="entry name" value="alpha-catenin/vinculin-like"/>
    <property type="match status" value="4"/>
</dbReference>
<keyword evidence="19" id="KW-0175">Coiled coil</keyword>
<feature type="compositionally biased region" description="Basic residues" evidence="20">
    <location>
        <begin position="621"/>
        <end position="631"/>
    </location>
</feature>
<keyword evidence="22" id="KW-1185">Reference proteome</keyword>
<evidence type="ECO:0000313" key="21">
    <source>
        <dbReference type="EMBL" id="KAI2668280.1"/>
    </source>
</evidence>
<evidence type="ECO:0000256" key="17">
    <source>
        <dbReference type="ARBA" id="ARBA00023806"/>
    </source>
</evidence>
<keyword evidence="7" id="KW-0217">Developmental protein</keyword>
<organism evidence="21 22">
    <name type="scientific">Labeo rohita</name>
    <name type="common">Indian major carp</name>
    <name type="synonym">Cyprinus rohita</name>
    <dbReference type="NCBI Taxonomy" id="84645"/>
    <lineage>
        <taxon>Eukaryota</taxon>
        <taxon>Metazoa</taxon>
        <taxon>Chordata</taxon>
        <taxon>Craniata</taxon>
        <taxon>Vertebrata</taxon>
        <taxon>Euteleostomi</taxon>
        <taxon>Actinopterygii</taxon>
        <taxon>Neopterygii</taxon>
        <taxon>Teleostei</taxon>
        <taxon>Ostariophysi</taxon>
        <taxon>Cypriniformes</taxon>
        <taxon>Cyprinidae</taxon>
        <taxon>Labeoninae</taxon>
        <taxon>Labeonini</taxon>
        <taxon>Labeo</taxon>
    </lineage>
</organism>
<evidence type="ECO:0000256" key="20">
    <source>
        <dbReference type="SAM" id="MobiDB-lite"/>
    </source>
</evidence>
<keyword evidence="13" id="KW-0472">Membrane</keyword>
<dbReference type="PANTHER" id="PTHR18914:SF23">
    <property type="entry name" value="CATENIN ALPHA-2"/>
    <property type="match status" value="1"/>
</dbReference>
<keyword evidence="12" id="KW-0965">Cell junction</keyword>
<keyword evidence="9" id="KW-0963">Cytoplasm</keyword>
<evidence type="ECO:0000256" key="5">
    <source>
        <dbReference type="ARBA" id="ARBA00004536"/>
    </source>
</evidence>
<evidence type="ECO:0000256" key="8">
    <source>
        <dbReference type="ARBA" id="ARBA00022475"/>
    </source>
</evidence>
<comment type="similarity">
    <text evidence="6">Belongs to the vinculin/alpha-catenin family.</text>
</comment>
<protein>
    <recommendedName>
        <fullName evidence="17">Catenin alpha-2</fullName>
    </recommendedName>
    <alternativeName>
        <fullName evidence="18">Alpha N-catenin</fullName>
    </alternativeName>
</protein>
<reference evidence="21 22" key="1">
    <citation type="submission" date="2022-01" db="EMBL/GenBank/DDBJ databases">
        <title>A high-quality chromosome-level genome assembly of rohu carp, Labeo rohita.</title>
        <authorList>
            <person name="Arick M.A. II"/>
            <person name="Hsu C.-Y."/>
            <person name="Magbanua Z."/>
            <person name="Pechanova O."/>
            <person name="Grover C."/>
            <person name="Miller E."/>
            <person name="Thrash A."/>
            <person name="Ezzel L."/>
            <person name="Alam S."/>
            <person name="Benzie J."/>
            <person name="Hamilton M."/>
            <person name="Karsi A."/>
            <person name="Lawrence M.L."/>
            <person name="Peterson D.G."/>
        </authorList>
    </citation>
    <scope>NUCLEOTIDE SEQUENCE [LARGE SCALE GENOMIC DNA]</scope>
    <source>
        <strain evidence="22">BAU-BD-2019</strain>
        <tissue evidence="21">Blood</tissue>
    </source>
</reference>
<evidence type="ECO:0000256" key="2">
    <source>
        <dbReference type="ARBA" id="ARBA00004245"/>
    </source>
</evidence>
<keyword evidence="8" id="KW-1003">Cell membrane</keyword>
<evidence type="ECO:0000256" key="7">
    <source>
        <dbReference type="ARBA" id="ARBA00022473"/>
    </source>
</evidence>
<evidence type="ECO:0000256" key="6">
    <source>
        <dbReference type="ARBA" id="ARBA00008376"/>
    </source>
</evidence>
<feature type="region of interest" description="Disordered" evidence="20">
    <location>
        <begin position="287"/>
        <end position="327"/>
    </location>
</feature>
<evidence type="ECO:0000256" key="18">
    <source>
        <dbReference type="ARBA" id="ARBA00029822"/>
    </source>
</evidence>
<evidence type="ECO:0000256" key="9">
    <source>
        <dbReference type="ARBA" id="ARBA00022490"/>
    </source>
</evidence>
<accession>A0ABQ8MZX9</accession>
<dbReference type="Pfam" id="PF01044">
    <property type="entry name" value="Vinculin"/>
    <property type="match status" value="2"/>
</dbReference>
<keyword evidence="11" id="KW-0130">Cell adhesion</keyword>
<dbReference type="InterPro" id="IPR001033">
    <property type="entry name" value="Alpha_catenin"/>
</dbReference>
<evidence type="ECO:0000313" key="22">
    <source>
        <dbReference type="Proteomes" id="UP000830375"/>
    </source>
</evidence>
<gene>
    <name evidence="21" type="ORF">H4Q32_004966</name>
</gene>
<proteinExistence type="inferred from homology"/>
<evidence type="ECO:0000256" key="10">
    <source>
        <dbReference type="ARBA" id="ARBA00022782"/>
    </source>
</evidence>
<name>A0ABQ8MZX9_LABRO</name>
<feature type="region of interest" description="Disordered" evidence="20">
    <location>
        <begin position="605"/>
        <end position="632"/>
    </location>
</feature>
<keyword evidence="10" id="KW-0221">Differentiation</keyword>
<sequence length="646" mass="71682">MLGTPILDCYQNGTDTPISAFHRGLTCHRIINFLSNMPVFSVGSDIFGRRGGGGSQVFSIQSGQRSLRRCFSDDGSEQTQERDLFSSHTCIHVYAPIRRCQMHCMMGNLRSAGRQKLDKEKSGNQNHKVTLYLNLHVANLACSISNNEEGVKLVRMAATQIDSLCPQVINAALTLAARPQSKVAQDNMDVFKDQWEKQVRILTEAVDDITSVDDFLSVSENHILEDVNKCVIALQEGDVDTLDRTAGAIRGRAARVVHIINAEMENYEPGVYTERVLESIKLLSETDMETDGQRRPGSSWKKEVRGKRGGQTRKDAPASGPEIERESVGCVAQSNPLAQLNSLRLAFSPVMPRFAEQVEVAIEALSTSPPQPFEENEFIDASRLVYDGVRDIRKAVLMIRTPEELEDDSDFEQEDYDARSRTSVQTEDDQLIAGQSARAIMAQLPQEEKAKIAEQVESFRQEKSKLDAEVAKWDDNGNDIIVLAKQIGKGPLKNSSDVINAAKKIAEAGSRMDKLARAVADQCPDSACKQDLLAYLQRIALYCHQLNICSKLDSATSLIQAAKNLMNAVVLTVKASYVASTKYQKVYGTAAVNSPVVSWRMKAPEKKPLVKREKPEECQTRVRRGSQKKHISPVQALSEFKAMDSF</sequence>
<keyword evidence="15" id="KW-0539">Nucleus</keyword>
<dbReference type="InterPro" id="IPR006077">
    <property type="entry name" value="Vinculin/catenin"/>
</dbReference>
<evidence type="ECO:0000256" key="16">
    <source>
        <dbReference type="ARBA" id="ARBA00023273"/>
    </source>
</evidence>
<evidence type="ECO:0000256" key="12">
    <source>
        <dbReference type="ARBA" id="ARBA00022949"/>
    </source>
</evidence>
<evidence type="ECO:0000256" key="13">
    <source>
        <dbReference type="ARBA" id="ARBA00023136"/>
    </source>
</evidence>
<feature type="compositionally biased region" description="Basic and acidic residues" evidence="20">
    <location>
        <begin position="312"/>
        <end position="327"/>
    </location>
</feature>
<evidence type="ECO:0000256" key="19">
    <source>
        <dbReference type="SAM" id="Coils"/>
    </source>
</evidence>
<dbReference type="InterPro" id="IPR036723">
    <property type="entry name" value="Alpha-catenin/vinculin-like_sf"/>
</dbReference>
<comment type="subcellular location">
    <subcellularLocation>
        <location evidence="5">Cell junction</location>
        <location evidence="5">Adherens junction</location>
    </subcellularLocation>
    <subcellularLocation>
        <location evidence="3">Cell membrane</location>
        <topology evidence="3">Peripheral membrane protein</topology>
        <orientation evidence="3">Cytoplasmic side</orientation>
    </subcellularLocation>
    <subcellularLocation>
        <location evidence="4">Cell projection</location>
        <location evidence="4">Axon</location>
    </subcellularLocation>
    <subcellularLocation>
        <location evidence="2">Cytoplasm</location>
        <location evidence="2">Cytoskeleton</location>
    </subcellularLocation>
    <subcellularLocation>
        <location evidence="1">Nucleus</location>
    </subcellularLocation>
</comment>
<dbReference type="Gene3D" id="1.20.120.230">
    <property type="entry name" value="Alpha-catenin/vinculin-like"/>
    <property type="match status" value="3"/>
</dbReference>
<evidence type="ECO:0000256" key="1">
    <source>
        <dbReference type="ARBA" id="ARBA00004123"/>
    </source>
</evidence>
<keyword evidence="14" id="KW-0206">Cytoskeleton</keyword>
<dbReference type="PRINTS" id="PR00805">
    <property type="entry name" value="ALPHACATENIN"/>
</dbReference>
<dbReference type="Proteomes" id="UP000830375">
    <property type="component" value="Unassembled WGS sequence"/>
</dbReference>